<gene>
    <name evidence="1" type="ORF">HNQ46_000496</name>
</gene>
<proteinExistence type="predicted"/>
<dbReference type="AlphaFoldDB" id="A0A7W9W1J8"/>
<protein>
    <submittedName>
        <fullName evidence="1">Uncharacterized protein</fullName>
    </submittedName>
</protein>
<dbReference type="Proteomes" id="UP000522163">
    <property type="component" value="Unassembled WGS sequence"/>
</dbReference>
<dbReference type="GeneID" id="85014059"/>
<comment type="caution">
    <text evidence="1">The sequence shown here is derived from an EMBL/GenBank/DDBJ whole genome shotgun (WGS) entry which is preliminary data.</text>
</comment>
<name>A0A7W9W1J8_9FIRM</name>
<accession>A0A7W9W1J8</accession>
<dbReference type="RefSeq" id="WP_183682547.1">
    <property type="nucleotide sequence ID" value="NZ_JACHHH010000002.1"/>
</dbReference>
<dbReference type="EMBL" id="JACHHH010000002">
    <property type="protein sequence ID" value="MBB6040533.1"/>
    <property type="molecule type" value="Genomic_DNA"/>
</dbReference>
<evidence type="ECO:0000313" key="1">
    <source>
        <dbReference type="EMBL" id="MBB6040533.1"/>
    </source>
</evidence>
<reference evidence="1 2" key="1">
    <citation type="submission" date="2020-08" db="EMBL/GenBank/DDBJ databases">
        <title>Genomic Encyclopedia of Type Strains, Phase IV (KMG-IV): sequencing the most valuable type-strain genomes for metagenomic binning, comparative biology and taxonomic classification.</title>
        <authorList>
            <person name="Goeker M."/>
        </authorList>
    </citation>
    <scope>NUCLEOTIDE SEQUENCE [LARGE SCALE GENOMIC DNA]</scope>
    <source>
        <strain evidence="1 2">DSM 17245</strain>
    </source>
</reference>
<organism evidence="1 2">
    <name type="scientific">Oribacterium sinus</name>
    <dbReference type="NCBI Taxonomy" id="237576"/>
    <lineage>
        <taxon>Bacteria</taxon>
        <taxon>Bacillati</taxon>
        <taxon>Bacillota</taxon>
        <taxon>Clostridia</taxon>
        <taxon>Lachnospirales</taxon>
        <taxon>Lachnospiraceae</taxon>
        <taxon>Oribacterium</taxon>
    </lineage>
</organism>
<sequence length="343" mass="40726">MIMVLDNRGNMELKGVKMKGNYKFVFIGLDSIENKYLYGGFDDHSYSTAIFLPNFCRKVAKAWTIYGNNQSKIKKTISFLYFDRFIKTKINKLGWKVDDNIIFIIYSWDYDSYGHVLTQYLRSRFSNGKLVCYFIDLIKRHNLIIEEVRKQFDLLVTFDEVEAEKYGMSYCLEPFSMHLLKEFPRNKEFKWDITLVASAKDRYEQIIKAFELFTSKGFICDFHITQVPERKRIYSDKIHYGSLAFEEVLSHVVQSRCVLELIQNNAYSPTTRFSEAMLLNRKLLTNAPYFKEKKDIFPNVIFFENLEEIPFERVENKLNNISKNYEDFFSEKTMMETILSNLP</sequence>
<evidence type="ECO:0000313" key="2">
    <source>
        <dbReference type="Proteomes" id="UP000522163"/>
    </source>
</evidence>